<dbReference type="Proteomes" id="UP000306102">
    <property type="component" value="Unassembled WGS sequence"/>
</dbReference>
<gene>
    <name evidence="3" type="ORF">TEA_003061</name>
</gene>
<organism evidence="3 4">
    <name type="scientific">Camellia sinensis var. sinensis</name>
    <name type="common">China tea</name>
    <dbReference type="NCBI Taxonomy" id="542762"/>
    <lineage>
        <taxon>Eukaryota</taxon>
        <taxon>Viridiplantae</taxon>
        <taxon>Streptophyta</taxon>
        <taxon>Embryophyta</taxon>
        <taxon>Tracheophyta</taxon>
        <taxon>Spermatophyta</taxon>
        <taxon>Magnoliopsida</taxon>
        <taxon>eudicotyledons</taxon>
        <taxon>Gunneridae</taxon>
        <taxon>Pentapetalae</taxon>
        <taxon>asterids</taxon>
        <taxon>Ericales</taxon>
        <taxon>Theaceae</taxon>
        <taxon>Camellia</taxon>
    </lineage>
</organism>
<accession>A0A4S4DIP9</accession>
<dbReference type="PROSITE" id="PS50893">
    <property type="entry name" value="ABC_TRANSPORTER_2"/>
    <property type="match status" value="1"/>
</dbReference>
<evidence type="ECO:0000256" key="1">
    <source>
        <dbReference type="SAM" id="SignalP"/>
    </source>
</evidence>
<keyword evidence="1" id="KW-0732">Signal</keyword>
<reference evidence="3 4" key="1">
    <citation type="journal article" date="2018" name="Proc. Natl. Acad. Sci. U.S.A.">
        <title>Draft genome sequence of Camellia sinensis var. sinensis provides insights into the evolution of the tea genome and tea quality.</title>
        <authorList>
            <person name="Wei C."/>
            <person name="Yang H."/>
            <person name="Wang S."/>
            <person name="Zhao J."/>
            <person name="Liu C."/>
            <person name="Gao L."/>
            <person name="Xia E."/>
            <person name="Lu Y."/>
            <person name="Tai Y."/>
            <person name="She G."/>
            <person name="Sun J."/>
            <person name="Cao H."/>
            <person name="Tong W."/>
            <person name="Gao Q."/>
            <person name="Li Y."/>
            <person name="Deng W."/>
            <person name="Jiang X."/>
            <person name="Wang W."/>
            <person name="Chen Q."/>
            <person name="Zhang S."/>
            <person name="Li H."/>
            <person name="Wu J."/>
            <person name="Wang P."/>
            <person name="Li P."/>
            <person name="Shi C."/>
            <person name="Zheng F."/>
            <person name="Jian J."/>
            <person name="Huang B."/>
            <person name="Shan D."/>
            <person name="Shi M."/>
            <person name="Fang C."/>
            <person name="Yue Y."/>
            <person name="Li F."/>
            <person name="Li D."/>
            <person name="Wei S."/>
            <person name="Han B."/>
            <person name="Jiang C."/>
            <person name="Yin Y."/>
            <person name="Xia T."/>
            <person name="Zhang Z."/>
            <person name="Bennetzen J.L."/>
            <person name="Zhao S."/>
            <person name="Wan X."/>
        </authorList>
    </citation>
    <scope>NUCLEOTIDE SEQUENCE [LARGE SCALE GENOMIC DNA]</scope>
    <source>
        <strain evidence="4">cv. Shuchazao</strain>
        <tissue evidence="3">Leaf</tissue>
    </source>
</reference>
<dbReference type="InterPro" id="IPR045606">
    <property type="entry name" value="ATXR3_C"/>
</dbReference>
<dbReference type="GO" id="GO:0016887">
    <property type="term" value="F:ATP hydrolysis activity"/>
    <property type="evidence" value="ECO:0007669"/>
    <property type="project" value="InterPro"/>
</dbReference>
<evidence type="ECO:0000313" key="4">
    <source>
        <dbReference type="Proteomes" id="UP000306102"/>
    </source>
</evidence>
<evidence type="ECO:0000259" key="2">
    <source>
        <dbReference type="PROSITE" id="PS50893"/>
    </source>
</evidence>
<dbReference type="Pfam" id="PF19633">
    <property type="entry name" value="SDG2_C"/>
    <property type="match status" value="1"/>
</dbReference>
<dbReference type="InterPro" id="IPR003439">
    <property type="entry name" value="ABC_transporter-like_ATP-bd"/>
</dbReference>
<proteinExistence type="predicted"/>
<dbReference type="EMBL" id="SDRB02011125">
    <property type="protein sequence ID" value="THG02702.1"/>
    <property type="molecule type" value="Genomic_DNA"/>
</dbReference>
<sequence>MKLLLNLCVLCWSCIFDAKAGIALNEHFVKLIAWYDNEWGYSSRVVVLIVHMASVYPGWKWFEKQDGIRSLQKSSKDPAPEFYNIYLERPKGDADGYDLVVVDAMHKANYASRICHSCRPNCEANCGCLNVAYSFLLSVKAELLLLMSKEEYEASVCLCGSQVCRGSYLNLTGEGAFQKVLKDWHGILDRHHLLLGACELNFVSEEDYIDLGRAGLGSCLLGGFPGCLIAYSACLVRFINFERTKLPEEILRHNLEEKRKYFADISIEVEKSDAEVQAEGVYNQRLQNLALTLDKVRYVMICVFGDPKKAPPPLERLSPEAAVSFLWKAEGSLVDELIQCMAPHMDDSMLNDLKSEICAHDPSGSDDIQKELRRSLIWLRDEVRNLPCTYKCRHDAAADLIHIYAHTKCFFRVKEYTAVTSPPVSISPLDLGPKYTDKLGSGFQEYRKNYGENYCLGQLIYWHNQTSAAEPDSSLARAIRGCLSLPDIGSFYAKQLVSLRQTSFLTGPFLLFHQEKQPQRPWPKDRIWSFKNSPKIFGSPMLVAEDGENWSMGKRQLVCFARVLLQRRKILVLDEATTLVDTATDNVIQWRIREETSRCTVITVAHRIPTIIDNDLVLVLDEGKVVEYDSPTELLKNNSSAFSKLVMEFKMRSSSGNNHWGLP</sequence>
<dbReference type="Gene3D" id="2.170.270.10">
    <property type="entry name" value="SET domain"/>
    <property type="match status" value="1"/>
</dbReference>
<evidence type="ECO:0000313" key="3">
    <source>
        <dbReference type="EMBL" id="THG02702.1"/>
    </source>
</evidence>
<dbReference type="SUPFAM" id="SSF52540">
    <property type="entry name" value="P-loop containing nucleoside triphosphate hydrolases"/>
    <property type="match status" value="1"/>
</dbReference>
<dbReference type="Gene3D" id="3.40.50.720">
    <property type="entry name" value="NAD(P)-binding Rossmann-like Domain"/>
    <property type="match status" value="1"/>
</dbReference>
<dbReference type="GO" id="GO:0005524">
    <property type="term" value="F:ATP binding"/>
    <property type="evidence" value="ECO:0007669"/>
    <property type="project" value="InterPro"/>
</dbReference>
<dbReference type="STRING" id="542762.A0A4S4DIP9"/>
<dbReference type="AlphaFoldDB" id="A0A4S4DIP9"/>
<comment type="caution">
    <text evidence="3">The sequence shown here is derived from an EMBL/GenBank/DDBJ whole genome shotgun (WGS) entry which is preliminary data.</text>
</comment>
<keyword evidence="4" id="KW-1185">Reference proteome</keyword>
<protein>
    <recommendedName>
        <fullName evidence="2">ABC transporter domain-containing protein</fullName>
    </recommendedName>
</protein>
<name>A0A4S4DIP9_CAMSN</name>
<dbReference type="Gene3D" id="3.30.360.10">
    <property type="entry name" value="Dihydrodipicolinate Reductase, domain 2"/>
    <property type="match status" value="1"/>
</dbReference>
<feature type="chain" id="PRO_5020896510" description="ABC transporter domain-containing protein" evidence="1">
    <location>
        <begin position="21"/>
        <end position="663"/>
    </location>
</feature>
<dbReference type="SUPFAM" id="SSF82199">
    <property type="entry name" value="SET domain"/>
    <property type="match status" value="1"/>
</dbReference>
<feature type="signal peptide" evidence="1">
    <location>
        <begin position="1"/>
        <end position="20"/>
    </location>
</feature>
<dbReference type="InterPro" id="IPR046341">
    <property type="entry name" value="SET_dom_sf"/>
</dbReference>
<dbReference type="PANTHER" id="PTHR46655">
    <property type="entry name" value="HISTONE-LYSINE N-METHYLTRANSFERASE ATXR3"/>
    <property type="match status" value="1"/>
</dbReference>
<feature type="domain" description="ABC transporter" evidence="2">
    <location>
        <begin position="426"/>
        <end position="647"/>
    </location>
</feature>
<dbReference type="Gene3D" id="3.40.50.300">
    <property type="entry name" value="P-loop containing nucleotide triphosphate hydrolases"/>
    <property type="match status" value="1"/>
</dbReference>
<dbReference type="InterPro" id="IPR027417">
    <property type="entry name" value="P-loop_NTPase"/>
</dbReference>
<dbReference type="PANTHER" id="PTHR46655:SF1">
    <property type="entry name" value="HISTONE-LYSINE N-METHYLTRANSFERASE ATXR3"/>
    <property type="match status" value="1"/>
</dbReference>